<evidence type="ECO:0000313" key="2">
    <source>
        <dbReference type="Proteomes" id="UP000076858"/>
    </source>
</evidence>
<protein>
    <submittedName>
        <fullName evidence="1">Uncharacterized protein</fullName>
    </submittedName>
</protein>
<comment type="caution">
    <text evidence="1">The sequence shown here is derived from an EMBL/GenBank/DDBJ whole genome shotgun (WGS) entry which is preliminary data.</text>
</comment>
<keyword evidence="2" id="KW-1185">Reference proteome</keyword>
<reference evidence="1 2" key="1">
    <citation type="submission" date="2016-03" db="EMBL/GenBank/DDBJ databases">
        <title>EvidentialGene: Evidence-directed Construction of Genes on Genomes.</title>
        <authorList>
            <person name="Gilbert D.G."/>
            <person name="Choi J.-H."/>
            <person name="Mockaitis K."/>
            <person name="Colbourne J."/>
            <person name="Pfrender M."/>
        </authorList>
    </citation>
    <scope>NUCLEOTIDE SEQUENCE [LARGE SCALE GENOMIC DNA]</scope>
    <source>
        <strain evidence="1 2">Xinb3</strain>
        <tissue evidence="1">Complete organism</tissue>
    </source>
</reference>
<organism evidence="1 2">
    <name type="scientific">Daphnia magna</name>
    <dbReference type="NCBI Taxonomy" id="35525"/>
    <lineage>
        <taxon>Eukaryota</taxon>
        <taxon>Metazoa</taxon>
        <taxon>Ecdysozoa</taxon>
        <taxon>Arthropoda</taxon>
        <taxon>Crustacea</taxon>
        <taxon>Branchiopoda</taxon>
        <taxon>Diplostraca</taxon>
        <taxon>Cladocera</taxon>
        <taxon>Anomopoda</taxon>
        <taxon>Daphniidae</taxon>
        <taxon>Daphnia</taxon>
    </lineage>
</organism>
<dbReference type="EMBL" id="LRGB01000944">
    <property type="protein sequence ID" value="KZS14783.1"/>
    <property type="molecule type" value="Genomic_DNA"/>
</dbReference>
<accession>A0A164Y1L2</accession>
<dbReference type="Proteomes" id="UP000076858">
    <property type="component" value="Unassembled WGS sequence"/>
</dbReference>
<gene>
    <name evidence="1" type="ORF">APZ42_020150</name>
</gene>
<dbReference type="AlphaFoldDB" id="A0A164Y1L2"/>
<proteinExistence type="predicted"/>
<evidence type="ECO:0000313" key="1">
    <source>
        <dbReference type="EMBL" id="KZS14783.1"/>
    </source>
</evidence>
<name>A0A164Y1L2_9CRUS</name>
<sequence length="92" mass="10048">MPSMKLMLVVLAAFVAYVSAQSGYAAPSYSAPSYSAGDYKPGYANGRVKMQVYRGPNKDYGKDYGKGYDGAFAPWGFYVTQPEDNKPYGKGY</sequence>